<organism evidence="7 8">
    <name type="scientific">Malus baccata</name>
    <name type="common">Siberian crab apple</name>
    <name type="synonym">Pyrus baccata</name>
    <dbReference type="NCBI Taxonomy" id="106549"/>
    <lineage>
        <taxon>Eukaryota</taxon>
        <taxon>Viridiplantae</taxon>
        <taxon>Streptophyta</taxon>
        <taxon>Embryophyta</taxon>
        <taxon>Tracheophyta</taxon>
        <taxon>Spermatophyta</taxon>
        <taxon>Magnoliopsida</taxon>
        <taxon>eudicotyledons</taxon>
        <taxon>Gunneridae</taxon>
        <taxon>Pentapetalae</taxon>
        <taxon>rosids</taxon>
        <taxon>fabids</taxon>
        <taxon>Rosales</taxon>
        <taxon>Rosaceae</taxon>
        <taxon>Amygdaloideae</taxon>
        <taxon>Maleae</taxon>
        <taxon>Malus</taxon>
    </lineage>
</organism>
<dbReference type="Gene3D" id="1.25.40.10">
    <property type="entry name" value="Tetratricopeptide repeat domain"/>
    <property type="match status" value="2"/>
</dbReference>
<protein>
    <recommendedName>
        <fullName evidence="9">Pentacotripeptide-repeat region of PRORP domain-containing protein</fullName>
    </recommendedName>
</protein>
<gene>
    <name evidence="7" type="ORF">C1H46_010029</name>
</gene>
<dbReference type="GO" id="GO:0005739">
    <property type="term" value="C:mitochondrion"/>
    <property type="evidence" value="ECO:0007669"/>
    <property type="project" value="UniProtKB-SubCell"/>
</dbReference>
<comment type="caution">
    <text evidence="7">The sequence shown here is derived from an EMBL/GenBank/DDBJ whole genome shotgun (WGS) entry which is preliminary data.</text>
</comment>
<dbReference type="EMBL" id="VIEB01000141">
    <property type="protein sequence ID" value="TQE04410.1"/>
    <property type="molecule type" value="Genomic_DNA"/>
</dbReference>
<evidence type="ECO:0000256" key="4">
    <source>
        <dbReference type="ARBA" id="ARBA00022946"/>
    </source>
</evidence>
<keyword evidence="5" id="KW-0496">Mitochondrion</keyword>
<feature type="repeat" description="PPR" evidence="6">
    <location>
        <begin position="180"/>
        <end position="214"/>
    </location>
</feature>
<dbReference type="SMART" id="SM00028">
    <property type="entry name" value="TPR"/>
    <property type="match status" value="2"/>
</dbReference>
<feature type="repeat" description="PPR" evidence="6">
    <location>
        <begin position="145"/>
        <end position="179"/>
    </location>
</feature>
<evidence type="ECO:0000256" key="5">
    <source>
        <dbReference type="ARBA" id="ARBA00023128"/>
    </source>
</evidence>
<sequence>MKHSRLSSLFNFSSRFGFRTSPGVSLYSTTTMYRPHREPSRGTLNDLYRRISRAGDHTAPISPILDQWIEEGRTAPKGALVTIIKELRQYKQYKHALEISMWLSDKRYFELTIADVAIRLDLIAKVHGIEQAEDYFNNIPKNLKVLEVYCALLNSYARAKLVQKAEDIMQKMRELGFARTSLSYNNLLNLYYQTGNTDKFNVLMSEMKEKGIVHDKFTYCIQISAYAAASDLEGIDKVMAEWESDPKVLMDWDSYSNVAISYKKAGNVEKALAMLERSEKLMSSSKRKRGAYEYLMTQYAALGQKDRVMRLWELYKKHMKIYNRGYISIMTSVLKIGDIESAEKIYDEWESSNLSFDICIPNFLIGAYTRKGLVDKALVDKAESIVNRVIQKGEKPDARSWHYLARGYLDHDQIEKTVELTRKALSVEGSRWTPDGHVVAACMEYMKQKADVEGAEEFIRLLGEKCSFPISIQEKLLDFINNEDSVTVEIGDLEWDRQNGVLKEADLGSN</sequence>
<dbReference type="InterPro" id="IPR002885">
    <property type="entry name" value="PPR_rpt"/>
</dbReference>
<dbReference type="InterPro" id="IPR011990">
    <property type="entry name" value="TPR-like_helical_dom_sf"/>
</dbReference>
<keyword evidence="4" id="KW-0809">Transit peptide</keyword>
<evidence type="ECO:0000313" key="7">
    <source>
        <dbReference type="EMBL" id="TQE04410.1"/>
    </source>
</evidence>
<comment type="similarity">
    <text evidence="2">Belongs to the PPR family. P subfamily.</text>
</comment>
<evidence type="ECO:0000313" key="8">
    <source>
        <dbReference type="Proteomes" id="UP000315295"/>
    </source>
</evidence>
<dbReference type="PANTHER" id="PTHR45717:SF28">
    <property type="entry name" value="PENTACOTRIPEPTIDE-REPEAT REGION OF PRORP DOMAIN-CONTAINING PROTEIN"/>
    <property type="match status" value="1"/>
</dbReference>
<dbReference type="AlphaFoldDB" id="A0A540N1K7"/>
<evidence type="ECO:0000256" key="1">
    <source>
        <dbReference type="ARBA" id="ARBA00004173"/>
    </source>
</evidence>
<evidence type="ECO:0000256" key="3">
    <source>
        <dbReference type="ARBA" id="ARBA00022737"/>
    </source>
</evidence>
<dbReference type="NCBIfam" id="TIGR00756">
    <property type="entry name" value="PPR"/>
    <property type="match status" value="2"/>
</dbReference>
<keyword evidence="8" id="KW-1185">Reference proteome</keyword>
<comment type="subcellular location">
    <subcellularLocation>
        <location evidence="1">Mitochondrion</location>
    </subcellularLocation>
</comment>
<dbReference type="FunFam" id="1.25.40.10:FF:000385">
    <property type="entry name" value="Pentatricopeptide repeat-containing protein mitochondrial"/>
    <property type="match status" value="1"/>
</dbReference>
<keyword evidence="3" id="KW-0677">Repeat</keyword>
<accession>A0A540N1K7</accession>
<dbReference type="Proteomes" id="UP000315295">
    <property type="component" value="Unassembled WGS sequence"/>
</dbReference>
<dbReference type="GO" id="GO:0003729">
    <property type="term" value="F:mRNA binding"/>
    <property type="evidence" value="ECO:0007669"/>
    <property type="project" value="UniProtKB-ARBA"/>
</dbReference>
<evidence type="ECO:0000256" key="6">
    <source>
        <dbReference type="PROSITE-ProRule" id="PRU00708"/>
    </source>
</evidence>
<evidence type="ECO:0008006" key="9">
    <source>
        <dbReference type="Google" id="ProtNLM"/>
    </source>
</evidence>
<evidence type="ECO:0000256" key="2">
    <source>
        <dbReference type="ARBA" id="ARBA00007626"/>
    </source>
</evidence>
<proteinExistence type="inferred from homology"/>
<name>A0A540N1K7_MALBA</name>
<dbReference type="Pfam" id="PF13041">
    <property type="entry name" value="PPR_2"/>
    <property type="match status" value="1"/>
</dbReference>
<dbReference type="Pfam" id="PF01535">
    <property type="entry name" value="PPR"/>
    <property type="match status" value="2"/>
</dbReference>
<dbReference type="PANTHER" id="PTHR45717">
    <property type="entry name" value="OS12G0527900 PROTEIN"/>
    <property type="match status" value="1"/>
</dbReference>
<reference evidence="7 8" key="1">
    <citation type="journal article" date="2019" name="G3 (Bethesda)">
        <title>Sequencing of a Wild Apple (Malus baccata) Genome Unravels the Differences Between Cultivated and Wild Apple Species Regarding Disease Resistance and Cold Tolerance.</title>
        <authorList>
            <person name="Chen X."/>
        </authorList>
    </citation>
    <scope>NUCLEOTIDE SEQUENCE [LARGE SCALE GENOMIC DNA]</scope>
    <source>
        <strain evidence="8">cv. Shandingzi</strain>
        <tissue evidence="7">Leaves</tissue>
    </source>
</reference>
<dbReference type="PROSITE" id="PS51375">
    <property type="entry name" value="PPR"/>
    <property type="match status" value="2"/>
</dbReference>
<dbReference type="SUPFAM" id="SSF48452">
    <property type="entry name" value="TPR-like"/>
    <property type="match status" value="1"/>
</dbReference>
<dbReference type="InterPro" id="IPR019734">
    <property type="entry name" value="TPR_rpt"/>
</dbReference>